<name>A0A6G1BUR8_9ORYZ</name>
<keyword evidence="5" id="KW-0732">Signal</keyword>
<evidence type="ECO:0000256" key="2">
    <source>
        <dbReference type="ARBA" id="ARBA00022771"/>
    </source>
</evidence>
<dbReference type="EMBL" id="SPHZ02000011">
    <property type="protein sequence ID" value="KAF0891729.1"/>
    <property type="molecule type" value="Genomic_DNA"/>
</dbReference>
<protein>
    <recommendedName>
        <fullName evidence="6">RING-type domain-containing protein</fullName>
    </recommendedName>
</protein>
<reference evidence="7 8" key="1">
    <citation type="submission" date="2019-11" db="EMBL/GenBank/DDBJ databases">
        <title>Whole genome sequence of Oryza granulata.</title>
        <authorList>
            <person name="Li W."/>
        </authorList>
    </citation>
    <scope>NUCLEOTIDE SEQUENCE [LARGE SCALE GENOMIC DNA]</scope>
    <source>
        <strain evidence="8">cv. Menghai</strain>
        <tissue evidence="7">Leaf</tissue>
    </source>
</reference>
<organism evidence="7 8">
    <name type="scientific">Oryza meyeriana var. granulata</name>
    <dbReference type="NCBI Taxonomy" id="110450"/>
    <lineage>
        <taxon>Eukaryota</taxon>
        <taxon>Viridiplantae</taxon>
        <taxon>Streptophyta</taxon>
        <taxon>Embryophyta</taxon>
        <taxon>Tracheophyta</taxon>
        <taxon>Spermatophyta</taxon>
        <taxon>Magnoliopsida</taxon>
        <taxon>Liliopsida</taxon>
        <taxon>Poales</taxon>
        <taxon>Poaceae</taxon>
        <taxon>BOP clade</taxon>
        <taxon>Oryzoideae</taxon>
        <taxon>Oryzeae</taxon>
        <taxon>Oryzinae</taxon>
        <taxon>Oryza</taxon>
        <taxon>Oryza meyeriana</taxon>
    </lineage>
</organism>
<sequence>MWTPPAWWMMRMWTAAGWRKLGMCMAPGWEKLQEWWRLQTWALGGVRTLDQALRPRCKVCGKRMEAGAVVRTLSCEHFFHKACIDGRLRENGMVCPVCRRAARWVLPWKAPPEGMIDPHRGHVRTLDHPLNYPCTICQEMMEAGSEVRTLSCGHDYHTACNIEKWLRENNRTCPLCRQTDRRGRGPR</sequence>
<keyword evidence="1" id="KW-0479">Metal-binding</keyword>
<keyword evidence="2 4" id="KW-0863">Zinc-finger</keyword>
<accession>A0A6G1BUR8</accession>
<evidence type="ECO:0000256" key="3">
    <source>
        <dbReference type="ARBA" id="ARBA00022833"/>
    </source>
</evidence>
<evidence type="ECO:0000313" key="8">
    <source>
        <dbReference type="Proteomes" id="UP000479710"/>
    </source>
</evidence>
<feature type="domain" description="RING-type" evidence="6">
    <location>
        <begin position="57"/>
        <end position="99"/>
    </location>
</feature>
<feature type="chain" id="PRO_5026327034" description="RING-type domain-containing protein" evidence="5">
    <location>
        <begin position="18"/>
        <end position="187"/>
    </location>
</feature>
<feature type="signal peptide" evidence="5">
    <location>
        <begin position="1"/>
        <end position="17"/>
    </location>
</feature>
<evidence type="ECO:0000256" key="4">
    <source>
        <dbReference type="PROSITE-ProRule" id="PRU00175"/>
    </source>
</evidence>
<dbReference type="InterPro" id="IPR051834">
    <property type="entry name" value="RING_finger_E3_ligase"/>
</dbReference>
<dbReference type="PROSITE" id="PS50089">
    <property type="entry name" value="ZF_RING_2"/>
    <property type="match status" value="2"/>
</dbReference>
<comment type="caution">
    <text evidence="7">The sequence shown here is derived from an EMBL/GenBank/DDBJ whole genome shotgun (WGS) entry which is preliminary data.</text>
</comment>
<gene>
    <name evidence="7" type="ORF">E2562_010937</name>
</gene>
<dbReference type="GO" id="GO:0006511">
    <property type="term" value="P:ubiquitin-dependent protein catabolic process"/>
    <property type="evidence" value="ECO:0007669"/>
    <property type="project" value="TreeGrafter"/>
</dbReference>
<dbReference type="GO" id="GO:0061630">
    <property type="term" value="F:ubiquitin protein ligase activity"/>
    <property type="evidence" value="ECO:0007669"/>
    <property type="project" value="TreeGrafter"/>
</dbReference>
<dbReference type="AlphaFoldDB" id="A0A6G1BUR8"/>
<dbReference type="CDD" id="cd16448">
    <property type="entry name" value="RING-H2"/>
    <property type="match status" value="1"/>
</dbReference>
<feature type="domain" description="RING-type" evidence="6">
    <location>
        <begin position="134"/>
        <end position="177"/>
    </location>
</feature>
<keyword evidence="8" id="KW-1185">Reference proteome</keyword>
<evidence type="ECO:0000256" key="5">
    <source>
        <dbReference type="SAM" id="SignalP"/>
    </source>
</evidence>
<dbReference type="InterPro" id="IPR013083">
    <property type="entry name" value="Znf_RING/FYVE/PHD"/>
</dbReference>
<evidence type="ECO:0000313" key="7">
    <source>
        <dbReference type="EMBL" id="KAF0891729.1"/>
    </source>
</evidence>
<dbReference type="Pfam" id="PF13639">
    <property type="entry name" value="zf-RING_2"/>
    <property type="match status" value="2"/>
</dbReference>
<proteinExistence type="predicted"/>
<evidence type="ECO:0000259" key="6">
    <source>
        <dbReference type="PROSITE" id="PS50089"/>
    </source>
</evidence>
<dbReference type="InterPro" id="IPR001841">
    <property type="entry name" value="Znf_RING"/>
</dbReference>
<dbReference type="SUPFAM" id="SSF57850">
    <property type="entry name" value="RING/U-box"/>
    <property type="match status" value="2"/>
</dbReference>
<dbReference type="OrthoDB" id="665977at2759"/>
<dbReference type="SMART" id="SM00184">
    <property type="entry name" value="RING"/>
    <property type="match status" value="2"/>
</dbReference>
<keyword evidence="3" id="KW-0862">Zinc</keyword>
<dbReference type="PANTHER" id="PTHR45931:SF16">
    <property type="entry name" value="RING_U-BOX SUPERFAMILY PROTEIN"/>
    <property type="match status" value="1"/>
</dbReference>
<dbReference type="GO" id="GO:0008270">
    <property type="term" value="F:zinc ion binding"/>
    <property type="evidence" value="ECO:0007669"/>
    <property type="project" value="UniProtKB-KW"/>
</dbReference>
<dbReference type="GO" id="GO:0005634">
    <property type="term" value="C:nucleus"/>
    <property type="evidence" value="ECO:0007669"/>
    <property type="project" value="TreeGrafter"/>
</dbReference>
<dbReference type="PANTHER" id="PTHR45931">
    <property type="entry name" value="SI:CH211-59O9.10"/>
    <property type="match status" value="1"/>
</dbReference>
<dbReference type="Gene3D" id="3.30.40.10">
    <property type="entry name" value="Zinc/RING finger domain, C3HC4 (zinc finger)"/>
    <property type="match status" value="2"/>
</dbReference>
<dbReference type="Proteomes" id="UP000479710">
    <property type="component" value="Unassembled WGS sequence"/>
</dbReference>
<evidence type="ECO:0000256" key="1">
    <source>
        <dbReference type="ARBA" id="ARBA00022723"/>
    </source>
</evidence>